<comment type="caution">
    <text evidence="2">The sequence shown here is derived from an EMBL/GenBank/DDBJ whole genome shotgun (WGS) entry which is preliminary data.</text>
</comment>
<evidence type="ECO:0000313" key="3">
    <source>
        <dbReference type="Proteomes" id="UP000249633"/>
    </source>
</evidence>
<feature type="domain" description="SnoaL-like" evidence="1">
    <location>
        <begin position="12"/>
        <end position="105"/>
    </location>
</feature>
<dbReference type="Pfam" id="PF12680">
    <property type="entry name" value="SnoaL_2"/>
    <property type="match status" value="1"/>
</dbReference>
<dbReference type="Proteomes" id="UP000249633">
    <property type="component" value="Unassembled WGS sequence"/>
</dbReference>
<dbReference type="Gene3D" id="3.10.450.50">
    <property type="match status" value="1"/>
</dbReference>
<protein>
    <submittedName>
        <fullName evidence="2">Polyketide cyclase</fullName>
    </submittedName>
</protein>
<dbReference type="InterPro" id="IPR037401">
    <property type="entry name" value="SnoaL-like"/>
</dbReference>
<dbReference type="SUPFAM" id="SSF54427">
    <property type="entry name" value="NTF2-like"/>
    <property type="match status" value="1"/>
</dbReference>
<evidence type="ECO:0000259" key="1">
    <source>
        <dbReference type="Pfam" id="PF12680"/>
    </source>
</evidence>
<name>A0A2W5D724_9BURK</name>
<proteinExistence type="predicted"/>
<dbReference type="EMBL" id="QFOD01000026">
    <property type="protein sequence ID" value="PZP27945.1"/>
    <property type="molecule type" value="Genomic_DNA"/>
</dbReference>
<accession>A0A2W5D724</accession>
<organism evidence="2 3">
    <name type="scientific">Roseateles depolymerans</name>
    <dbReference type="NCBI Taxonomy" id="76731"/>
    <lineage>
        <taxon>Bacteria</taxon>
        <taxon>Pseudomonadati</taxon>
        <taxon>Pseudomonadota</taxon>
        <taxon>Betaproteobacteria</taxon>
        <taxon>Burkholderiales</taxon>
        <taxon>Sphaerotilaceae</taxon>
        <taxon>Roseateles</taxon>
    </lineage>
</organism>
<dbReference type="AlphaFoldDB" id="A0A2W5D724"/>
<gene>
    <name evidence="2" type="ORF">DI603_20795</name>
</gene>
<evidence type="ECO:0000313" key="2">
    <source>
        <dbReference type="EMBL" id="PZP27945.1"/>
    </source>
</evidence>
<sequence length="111" mass="12168">MPADGLLPEPLSRYFAADRAADAARLAACFEPDGRVLDEARTHTGPAAVQAWMQAAKARYQHVAQPLRWTREGQVVTVVARVSGHFSGSPLELAHVFELRDGLIRSLEIHP</sequence>
<dbReference type="InterPro" id="IPR032710">
    <property type="entry name" value="NTF2-like_dom_sf"/>
</dbReference>
<reference evidence="2 3" key="1">
    <citation type="submission" date="2017-08" db="EMBL/GenBank/DDBJ databases">
        <title>Infants hospitalized years apart are colonized by the same room-sourced microbial strains.</title>
        <authorList>
            <person name="Brooks B."/>
            <person name="Olm M.R."/>
            <person name="Firek B.A."/>
            <person name="Baker R."/>
            <person name="Thomas B.C."/>
            <person name="Morowitz M.J."/>
            <person name="Banfield J.F."/>
        </authorList>
    </citation>
    <scope>NUCLEOTIDE SEQUENCE [LARGE SCALE GENOMIC DNA]</scope>
    <source>
        <strain evidence="2">S2_012_000_R2_81</strain>
    </source>
</reference>